<dbReference type="OrthoDB" id="2627637at2"/>
<organism evidence="1 2">
    <name type="scientific">Paenibacillus popilliae ATCC 14706</name>
    <dbReference type="NCBI Taxonomy" id="1212764"/>
    <lineage>
        <taxon>Bacteria</taxon>
        <taxon>Bacillati</taxon>
        <taxon>Bacillota</taxon>
        <taxon>Bacilli</taxon>
        <taxon>Bacillales</taxon>
        <taxon>Paenibacillaceae</taxon>
        <taxon>Paenibacillus</taxon>
    </lineage>
</organism>
<keyword evidence="1" id="KW-0675">Receptor</keyword>
<gene>
    <name evidence="1" type="ORF">PPOP_2067</name>
</gene>
<name>M9LAM3_PAEPP</name>
<sequence length="91" mass="9611">MNQRDTELFAYQMNQFKAGFATEAAIAGVIGGIVSGPAAWSAAAAGALVSLGYSLVANSLEALNNPNGTTLNVHWLPVLHYEVTENSQKPY</sequence>
<reference evidence="1 2" key="1">
    <citation type="submission" date="2012-10" db="EMBL/GenBank/DDBJ databases">
        <title>Draft Genome Sequence of Paenibacillus popilliae ATCC 14706T.</title>
        <authorList>
            <person name="Iiyama K."/>
            <person name="Mori K."/>
            <person name="Mon H."/>
            <person name="Chieda Y."/>
            <person name="Lee J.M."/>
            <person name="Kusakabe T."/>
            <person name="Tashiro K."/>
            <person name="Asano S."/>
            <person name="Yasunaga-Aoki C."/>
            <person name="Shimizu S."/>
        </authorList>
    </citation>
    <scope>NUCLEOTIDE SEQUENCE [LARGE SCALE GENOMIC DNA]</scope>
    <source>
        <strain evidence="1 2">ATCC 14706</strain>
    </source>
</reference>
<comment type="caution">
    <text evidence="1">The sequence shown here is derived from an EMBL/GenBank/DDBJ whole genome shotgun (WGS) entry which is preliminary data.</text>
</comment>
<dbReference type="Proteomes" id="UP000029453">
    <property type="component" value="Unassembled WGS sequence"/>
</dbReference>
<evidence type="ECO:0000313" key="2">
    <source>
        <dbReference type="Proteomes" id="UP000029453"/>
    </source>
</evidence>
<keyword evidence="2" id="KW-1185">Reference proteome</keyword>
<proteinExistence type="predicted"/>
<dbReference type="AlphaFoldDB" id="M9LAM3"/>
<accession>M9LAM3</accession>
<dbReference type="RefSeq" id="WP_006286196.1">
    <property type="nucleotide sequence ID" value="NZ_BALG01000133.1"/>
</dbReference>
<protein>
    <submittedName>
        <fullName evidence="1">Outer membrane receptor</fullName>
    </submittedName>
</protein>
<evidence type="ECO:0000313" key="1">
    <source>
        <dbReference type="EMBL" id="GAC42707.1"/>
    </source>
</evidence>
<dbReference type="EMBL" id="BALG01000133">
    <property type="protein sequence ID" value="GAC42707.1"/>
    <property type="molecule type" value="Genomic_DNA"/>
</dbReference>